<protein>
    <submittedName>
        <fullName evidence="1">Uncharacterized protein</fullName>
    </submittedName>
</protein>
<name>A0ABW1DN56_9DEIO</name>
<gene>
    <name evidence="1" type="ORF">ACFPQ6_17515</name>
</gene>
<evidence type="ECO:0000313" key="2">
    <source>
        <dbReference type="Proteomes" id="UP001595979"/>
    </source>
</evidence>
<keyword evidence="2" id="KW-1185">Reference proteome</keyword>
<dbReference type="EMBL" id="JBHSOH010000040">
    <property type="protein sequence ID" value="MFC5850103.1"/>
    <property type="molecule type" value="Genomic_DNA"/>
</dbReference>
<comment type="caution">
    <text evidence="1">The sequence shown here is derived from an EMBL/GenBank/DDBJ whole genome shotgun (WGS) entry which is preliminary data.</text>
</comment>
<dbReference type="Proteomes" id="UP001595979">
    <property type="component" value="Unassembled WGS sequence"/>
</dbReference>
<accession>A0ABW1DN56</accession>
<dbReference type="RefSeq" id="WP_380051807.1">
    <property type="nucleotide sequence ID" value="NZ_JBHSOH010000040.1"/>
</dbReference>
<organism evidence="1 2">
    <name type="scientific">Deinococcus petrolearius</name>
    <dbReference type="NCBI Taxonomy" id="1751295"/>
    <lineage>
        <taxon>Bacteria</taxon>
        <taxon>Thermotogati</taxon>
        <taxon>Deinococcota</taxon>
        <taxon>Deinococci</taxon>
        <taxon>Deinococcales</taxon>
        <taxon>Deinococcaceae</taxon>
        <taxon>Deinococcus</taxon>
    </lineage>
</organism>
<reference evidence="2" key="1">
    <citation type="journal article" date="2019" name="Int. J. Syst. Evol. Microbiol.">
        <title>The Global Catalogue of Microorganisms (GCM) 10K type strain sequencing project: providing services to taxonomists for standard genome sequencing and annotation.</title>
        <authorList>
            <consortium name="The Broad Institute Genomics Platform"/>
            <consortium name="The Broad Institute Genome Sequencing Center for Infectious Disease"/>
            <person name="Wu L."/>
            <person name="Ma J."/>
        </authorList>
    </citation>
    <scope>NUCLEOTIDE SEQUENCE [LARGE SCALE GENOMIC DNA]</scope>
    <source>
        <strain evidence="2">CGMCC 1.15053</strain>
    </source>
</reference>
<sequence>MTRLHIASSCPLTVQFWLFGLDARAGDLARLGYVRRPAPEGSSVYVCGKLRLHSAGLSADLPQGELRFERRTGRFWLGGGRVGRERGRALVLPLILHHEARLCRLRAPDWRRTQLRAHALPAPVRRALPAWTAARRGLDAHLWTPAGRSDVYGAPVPAAGPVDCGA</sequence>
<proteinExistence type="predicted"/>
<evidence type="ECO:0000313" key="1">
    <source>
        <dbReference type="EMBL" id="MFC5850103.1"/>
    </source>
</evidence>